<dbReference type="PIRSF" id="PIRSF006268">
    <property type="entry name" value="ApbE"/>
    <property type="match status" value="1"/>
</dbReference>
<dbReference type="eggNOG" id="COG1477">
    <property type="taxonomic scope" value="Bacteria"/>
</dbReference>
<evidence type="ECO:0000256" key="10">
    <source>
        <dbReference type="PIRNR" id="PIRNR006268"/>
    </source>
</evidence>
<keyword evidence="6 10" id="KW-0274">FAD</keyword>
<dbReference type="GO" id="GO:0046872">
    <property type="term" value="F:metal ion binding"/>
    <property type="evidence" value="ECO:0007669"/>
    <property type="project" value="UniProtKB-UniRule"/>
</dbReference>
<evidence type="ECO:0000313" key="13">
    <source>
        <dbReference type="EMBL" id="ACF46360.1"/>
    </source>
</evidence>
<organism evidence="13 14">
    <name type="scientific">Prosthecochloris aestuarii (strain DSM 271 / SK 413)</name>
    <dbReference type="NCBI Taxonomy" id="290512"/>
    <lineage>
        <taxon>Bacteria</taxon>
        <taxon>Pseudomonadati</taxon>
        <taxon>Chlorobiota</taxon>
        <taxon>Chlorobiia</taxon>
        <taxon>Chlorobiales</taxon>
        <taxon>Chlorobiaceae</taxon>
        <taxon>Prosthecochloris</taxon>
    </lineage>
</organism>
<dbReference type="KEGG" id="paa:Paes_1338"/>
<dbReference type="RefSeq" id="WP_012505894.1">
    <property type="nucleotide sequence ID" value="NC_011059.1"/>
</dbReference>
<keyword evidence="3 10" id="KW-0285">Flavoprotein</keyword>
<dbReference type="SUPFAM" id="SSF143631">
    <property type="entry name" value="ApbE-like"/>
    <property type="match status" value="1"/>
</dbReference>
<keyword evidence="12" id="KW-0997">Cell inner membrane</keyword>
<dbReference type="STRING" id="290512.Paes_1338"/>
<evidence type="ECO:0000256" key="8">
    <source>
        <dbReference type="ARBA" id="ARBA00031306"/>
    </source>
</evidence>
<dbReference type="GO" id="GO:0005886">
    <property type="term" value="C:plasma membrane"/>
    <property type="evidence" value="ECO:0007669"/>
    <property type="project" value="UniProtKB-SubCell"/>
</dbReference>
<feature type="binding site" evidence="11">
    <location>
        <position position="291"/>
    </location>
    <ligand>
        <name>Mg(2+)</name>
        <dbReference type="ChEBI" id="CHEBI:18420"/>
    </ligand>
</feature>
<dbReference type="InterPro" id="IPR024932">
    <property type="entry name" value="ApbE"/>
</dbReference>
<keyword evidence="5 10" id="KW-0479">Metal-binding</keyword>
<gene>
    <name evidence="13" type="ordered locus">Paes_1338</name>
</gene>
<reference evidence="13" key="1">
    <citation type="submission" date="2008-06" db="EMBL/GenBank/DDBJ databases">
        <title>Complete sequence of chromosome of Prosthecochloris aestuarii DSM 271.</title>
        <authorList>
            <consortium name="US DOE Joint Genome Institute"/>
            <person name="Lucas S."/>
            <person name="Copeland A."/>
            <person name="Lapidus A."/>
            <person name="Glavina del Rio T."/>
            <person name="Dalin E."/>
            <person name="Tice H."/>
            <person name="Bruce D."/>
            <person name="Goodwin L."/>
            <person name="Pitluck S."/>
            <person name="Schmutz J."/>
            <person name="Larimer F."/>
            <person name="Land M."/>
            <person name="Hauser L."/>
            <person name="Kyrpides N."/>
            <person name="Anderson I."/>
            <person name="Liu Z."/>
            <person name="Li T."/>
            <person name="Zhao F."/>
            <person name="Overmann J."/>
            <person name="Bryant D.A."/>
            <person name="Richardson P."/>
        </authorList>
    </citation>
    <scope>NUCLEOTIDE SEQUENCE [LARGE SCALE GENOMIC DNA]</scope>
    <source>
        <strain evidence="13">DSM 271</strain>
    </source>
</reference>
<evidence type="ECO:0000256" key="5">
    <source>
        <dbReference type="ARBA" id="ARBA00022723"/>
    </source>
</evidence>
<comment type="function">
    <text evidence="12">Flavin transferase that catalyzes the transfer of the FMN moiety of FAD and its covalent binding to the hydroxyl group of a threonine residue in a target flavoprotein.</text>
</comment>
<evidence type="ECO:0000256" key="3">
    <source>
        <dbReference type="ARBA" id="ARBA00022630"/>
    </source>
</evidence>
<keyword evidence="12 13" id="KW-0449">Lipoprotein</keyword>
<name>B4S8H3_PROA2</name>
<comment type="catalytic activity">
    <reaction evidence="9 10 12">
        <text>L-threonyl-[protein] + FAD = FMN-L-threonyl-[protein] + AMP + H(+)</text>
        <dbReference type="Rhea" id="RHEA:36847"/>
        <dbReference type="Rhea" id="RHEA-COMP:11060"/>
        <dbReference type="Rhea" id="RHEA-COMP:11061"/>
        <dbReference type="ChEBI" id="CHEBI:15378"/>
        <dbReference type="ChEBI" id="CHEBI:30013"/>
        <dbReference type="ChEBI" id="CHEBI:57692"/>
        <dbReference type="ChEBI" id="CHEBI:74257"/>
        <dbReference type="ChEBI" id="CHEBI:456215"/>
        <dbReference type="EC" id="2.7.1.180"/>
    </reaction>
</comment>
<evidence type="ECO:0000256" key="4">
    <source>
        <dbReference type="ARBA" id="ARBA00022679"/>
    </source>
</evidence>
<evidence type="ECO:0000256" key="1">
    <source>
        <dbReference type="ARBA" id="ARBA00011955"/>
    </source>
</evidence>
<accession>B4S8H3</accession>
<dbReference type="EC" id="2.7.1.180" evidence="1 10"/>
<keyword evidence="12" id="KW-1003">Cell membrane</keyword>
<evidence type="ECO:0000313" key="14">
    <source>
        <dbReference type="Proteomes" id="UP000002725"/>
    </source>
</evidence>
<dbReference type="GO" id="GO:0016740">
    <property type="term" value="F:transferase activity"/>
    <property type="evidence" value="ECO:0007669"/>
    <property type="project" value="UniProtKB-UniRule"/>
</dbReference>
<comment type="subcellular location">
    <subcellularLocation>
        <location evidence="12">Cell inner membrane</location>
        <topology evidence="12">Lipid-anchor</topology>
        <orientation evidence="12">Periplasmic side</orientation>
    </subcellularLocation>
</comment>
<keyword evidence="12" id="KW-0472">Membrane</keyword>
<evidence type="ECO:0000256" key="11">
    <source>
        <dbReference type="PIRSR" id="PIRSR006268-2"/>
    </source>
</evidence>
<evidence type="ECO:0000256" key="12">
    <source>
        <dbReference type="RuleBase" id="RU363002"/>
    </source>
</evidence>
<dbReference type="PROSITE" id="PS51257">
    <property type="entry name" value="PROKAR_LIPOPROTEIN"/>
    <property type="match status" value="1"/>
</dbReference>
<protein>
    <recommendedName>
        <fullName evidence="2 10">FAD:protein FMN transferase</fullName>
        <ecNumber evidence="1 10">2.7.1.180</ecNumber>
    </recommendedName>
    <alternativeName>
        <fullName evidence="8 10">Flavin transferase</fullName>
    </alternativeName>
</protein>
<dbReference type="EMBL" id="CP001108">
    <property type="protein sequence ID" value="ACF46360.1"/>
    <property type="molecule type" value="Genomic_DNA"/>
</dbReference>
<evidence type="ECO:0000256" key="2">
    <source>
        <dbReference type="ARBA" id="ARBA00016337"/>
    </source>
</evidence>
<feature type="binding site" evidence="11">
    <location>
        <position position="178"/>
    </location>
    <ligand>
        <name>Mg(2+)</name>
        <dbReference type="ChEBI" id="CHEBI:18420"/>
    </ligand>
</feature>
<keyword evidence="14" id="KW-1185">Reference proteome</keyword>
<dbReference type="InterPro" id="IPR003374">
    <property type="entry name" value="ApbE-like_sf"/>
</dbReference>
<dbReference type="Proteomes" id="UP000002725">
    <property type="component" value="Chromosome"/>
</dbReference>
<evidence type="ECO:0000256" key="9">
    <source>
        <dbReference type="ARBA" id="ARBA00048540"/>
    </source>
</evidence>
<proteinExistence type="inferred from homology"/>
<evidence type="ECO:0000256" key="6">
    <source>
        <dbReference type="ARBA" id="ARBA00022827"/>
    </source>
</evidence>
<dbReference type="PANTHER" id="PTHR30040:SF2">
    <property type="entry name" value="FAD:PROTEIN FMN TRANSFERASE"/>
    <property type="match status" value="1"/>
</dbReference>
<dbReference type="PANTHER" id="PTHR30040">
    <property type="entry name" value="THIAMINE BIOSYNTHESIS LIPOPROTEIN APBE"/>
    <property type="match status" value="1"/>
</dbReference>
<dbReference type="HOGENOM" id="CLU_044403_1_2_10"/>
<dbReference type="Pfam" id="PF02424">
    <property type="entry name" value="ApbE"/>
    <property type="match status" value="1"/>
</dbReference>
<dbReference type="AlphaFoldDB" id="B4S8H3"/>
<dbReference type="Gene3D" id="3.10.520.10">
    <property type="entry name" value="ApbE-like domains"/>
    <property type="match status" value="1"/>
</dbReference>
<evidence type="ECO:0000256" key="7">
    <source>
        <dbReference type="ARBA" id="ARBA00022842"/>
    </source>
</evidence>
<feature type="binding site" evidence="11">
    <location>
        <position position="295"/>
    </location>
    <ligand>
        <name>Mg(2+)</name>
        <dbReference type="ChEBI" id="CHEBI:18420"/>
    </ligand>
</feature>
<comment type="similarity">
    <text evidence="10 12">Belongs to the ApbE family.</text>
</comment>
<sequence length="339" mass="37438">MRPRYFSFPALFILFLTLLACSGRGDDLRIYEQEKVMMGTIMKIKAVAPGNAEDSTRAAFEAAFGEMSELESELSEWQSTSAVSAVNREAGVKSVKVPDAVVTVTEKALEIATMTDGAFDVTFKPVGQLWNVKERTAPPPQDSIATALSLVDYRQIRLDRAKRTLYLTKKGMEIGFGGIAKGYAAWRAGEVLKKHDIRDFIINAGGDLYVEGKKGERFWTSGIKNPDQDNAKPVTTFNVIATCGVATSGDYENFFTWKSERYHHIIDLKTGYPAKGMKSSTVFSSDPAKADAYATAFFIMGYEKALAVVAEDPSVAFILIDSDNKVMRSPNLDQFIQEH</sequence>
<keyword evidence="4 10" id="KW-0808">Transferase</keyword>
<comment type="cofactor">
    <cofactor evidence="11">
        <name>Mg(2+)</name>
        <dbReference type="ChEBI" id="CHEBI:18420"/>
    </cofactor>
    <cofactor evidence="11">
        <name>Mn(2+)</name>
        <dbReference type="ChEBI" id="CHEBI:29035"/>
    </cofactor>
    <text evidence="11">Magnesium. Can also use manganese.</text>
</comment>
<keyword evidence="7 10" id="KW-0460">Magnesium</keyword>